<dbReference type="PANTHER" id="PTHR43884:SF12">
    <property type="entry name" value="ISOVALERYL-COA DEHYDROGENASE, MITOCHONDRIAL-RELATED"/>
    <property type="match status" value="1"/>
</dbReference>
<dbReference type="RefSeq" id="WP_080523618.1">
    <property type="nucleotide sequence ID" value="NZ_LPUF01000002.1"/>
</dbReference>
<evidence type="ECO:0000313" key="10">
    <source>
        <dbReference type="Proteomes" id="UP000191980"/>
    </source>
</evidence>
<feature type="domain" description="Acyl-CoA oxidase/dehydrogenase middle" evidence="7">
    <location>
        <begin position="104"/>
        <end position="192"/>
    </location>
</feature>
<feature type="domain" description="Acyl-CoA dehydrogenase/oxidase C-terminal" evidence="6">
    <location>
        <begin position="206"/>
        <end position="350"/>
    </location>
</feature>
<comment type="caution">
    <text evidence="9">The sequence shown here is derived from an EMBL/GenBank/DDBJ whole genome shotgun (WGS) entry which is preliminary data.</text>
</comment>
<dbReference type="InterPro" id="IPR037069">
    <property type="entry name" value="AcylCoA_DH/ox_N_sf"/>
</dbReference>
<name>A0A1V8M3V6_9GAMM</name>
<evidence type="ECO:0000256" key="1">
    <source>
        <dbReference type="ARBA" id="ARBA00001974"/>
    </source>
</evidence>
<keyword evidence="5" id="KW-0560">Oxidoreductase</keyword>
<comment type="cofactor">
    <cofactor evidence="1 5">
        <name>FAD</name>
        <dbReference type="ChEBI" id="CHEBI:57692"/>
    </cofactor>
</comment>
<protein>
    <submittedName>
        <fullName evidence="9">Isovaleryl-CoA dehydrogenase</fullName>
    </submittedName>
</protein>
<dbReference type="InterPro" id="IPR009100">
    <property type="entry name" value="AcylCoA_DH/oxidase_NM_dom_sf"/>
</dbReference>
<evidence type="ECO:0000256" key="5">
    <source>
        <dbReference type="RuleBase" id="RU362125"/>
    </source>
</evidence>
<dbReference type="InterPro" id="IPR009075">
    <property type="entry name" value="AcylCo_DH/oxidase_C"/>
</dbReference>
<evidence type="ECO:0000313" key="9">
    <source>
        <dbReference type="EMBL" id="OQK16241.1"/>
    </source>
</evidence>
<dbReference type="Pfam" id="PF00441">
    <property type="entry name" value="Acyl-CoA_dh_1"/>
    <property type="match status" value="1"/>
</dbReference>
<dbReference type="Gene3D" id="2.40.110.10">
    <property type="entry name" value="Butyryl-CoA Dehydrogenase, subunit A, domain 2"/>
    <property type="match status" value="1"/>
</dbReference>
<dbReference type="PROSITE" id="PS00072">
    <property type="entry name" value="ACYL_COA_DH_1"/>
    <property type="match status" value="1"/>
</dbReference>
<evidence type="ECO:0000259" key="6">
    <source>
        <dbReference type="Pfam" id="PF00441"/>
    </source>
</evidence>
<dbReference type="InterPro" id="IPR006091">
    <property type="entry name" value="Acyl-CoA_Oxase/DH_mid-dom"/>
</dbReference>
<dbReference type="InterPro" id="IPR046373">
    <property type="entry name" value="Acyl-CoA_Oxase/DH_mid-dom_sf"/>
</dbReference>
<gene>
    <name evidence="9" type="ORF">AU255_14190</name>
</gene>
<evidence type="ECO:0000259" key="8">
    <source>
        <dbReference type="Pfam" id="PF02771"/>
    </source>
</evidence>
<feature type="domain" description="Acyl-CoA dehydrogenase/oxidase N-terminal" evidence="8">
    <location>
        <begin position="20"/>
        <end position="98"/>
    </location>
</feature>
<evidence type="ECO:0000256" key="2">
    <source>
        <dbReference type="ARBA" id="ARBA00009347"/>
    </source>
</evidence>
<evidence type="ECO:0000259" key="7">
    <source>
        <dbReference type="Pfam" id="PF02770"/>
    </source>
</evidence>
<dbReference type="STRING" id="1420851.AU255_14190"/>
<dbReference type="InterPro" id="IPR036250">
    <property type="entry name" value="AcylCo_DH-like_C"/>
</dbReference>
<dbReference type="GO" id="GO:0003995">
    <property type="term" value="F:acyl-CoA dehydrogenase activity"/>
    <property type="evidence" value="ECO:0007669"/>
    <property type="project" value="InterPro"/>
</dbReference>
<dbReference type="SUPFAM" id="SSF56645">
    <property type="entry name" value="Acyl-CoA dehydrogenase NM domain-like"/>
    <property type="match status" value="1"/>
</dbReference>
<dbReference type="EMBL" id="LPUF01000002">
    <property type="protein sequence ID" value="OQK16241.1"/>
    <property type="molecule type" value="Genomic_DNA"/>
</dbReference>
<dbReference type="InterPro" id="IPR013786">
    <property type="entry name" value="AcylCoA_DH/ox_N"/>
</dbReference>
<comment type="similarity">
    <text evidence="2 5">Belongs to the acyl-CoA dehydrogenase family.</text>
</comment>
<keyword evidence="10" id="KW-1185">Reference proteome</keyword>
<keyword evidence="4 5" id="KW-0274">FAD</keyword>
<dbReference type="PANTHER" id="PTHR43884">
    <property type="entry name" value="ACYL-COA DEHYDROGENASE"/>
    <property type="match status" value="1"/>
</dbReference>
<dbReference type="Pfam" id="PF02771">
    <property type="entry name" value="Acyl-CoA_dh_N"/>
    <property type="match status" value="1"/>
</dbReference>
<accession>A0A1V8M3V6</accession>
<dbReference type="Gene3D" id="1.20.140.10">
    <property type="entry name" value="Butyryl-CoA Dehydrogenase, subunit A, domain 3"/>
    <property type="match status" value="1"/>
</dbReference>
<dbReference type="Proteomes" id="UP000191980">
    <property type="component" value="Unassembled WGS sequence"/>
</dbReference>
<dbReference type="Pfam" id="PF02770">
    <property type="entry name" value="Acyl-CoA_dh_M"/>
    <property type="match status" value="1"/>
</dbReference>
<dbReference type="InterPro" id="IPR006089">
    <property type="entry name" value="Acyl-CoA_DH_CS"/>
</dbReference>
<dbReference type="AlphaFoldDB" id="A0A1V8M3V6"/>
<dbReference type="SUPFAM" id="SSF47203">
    <property type="entry name" value="Acyl-CoA dehydrogenase C-terminal domain-like"/>
    <property type="match status" value="1"/>
</dbReference>
<dbReference type="Gene3D" id="1.10.540.10">
    <property type="entry name" value="Acyl-CoA dehydrogenase/oxidase, N-terminal domain"/>
    <property type="match status" value="1"/>
</dbReference>
<organism evidence="9 10">
    <name type="scientific">Methyloprofundus sedimenti</name>
    <dbReference type="NCBI Taxonomy" id="1420851"/>
    <lineage>
        <taxon>Bacteria</taxon>
        <taxon>Pseudomonadati</taxon>
        <taxon>Pseudomonadota</taxon>
        <taxon>Gammaproteobacteria</taxon>
        <taxon>Methylococcales</taxon>
        <taxon>Methylococcaceae</taxon>
        <taxon>Methyloprofundus</taxon>
    </lineage>
</organism>
<dbReference type="OrthoDB" id="9769473at2"/>
<dbReference type="GO" id="GO:0050660">
    <property type="term" value="F:flavin adenine dinucleotide binding"/>
    <property type="evidence" value="ECO:0007669"/>
    <property type="project" value="InterPro"/>
</dbReference>
<evidence type="ECO:0000256" key="4">
    <source>
        <dbReference type="ARBA" id="ARBA00022827"/>
    </source>
</evidence>
<sequence>MIEYQQLPPGGDLNASRLRLRYCAQQGLFRHAVATEFNGYGDGFQELVKTHLSLGRYCQDTGLILSLNAHIWGLIFPLILYGSETQKQLWLPALLSGDMIAGHAITEPQAGSDVNALTTSAVTTESGFILNGHKRFITNTPIADALLIYAKLEGKLSAFLVRKTDIGADFSDQPSVTGCASATMGDIILQNCFISLDRHLGKTGAGGMMIQNALELERAFIFAGIIGIMQWQLAQVVQFSRKRQSNGVHLGANQAISHKIADMQCRLDSCLLWVNECARLKDTGKRISLASAQTKLIASEAFLQSSLDAVQILGATGLLKESKMTGLVQDAMASRLFSGSSEIQKNIIAALIGTGTGFKNQVRK</sequence>
<reference evidence="9 10" key="1">
    <citation type="submission" date="2015-12" db="EMBL/GenBank/DDBJ databases">
        <authorList>
            <person name="Shamseldin A."/>
            <person name="Moawad H."/>
            <person name="Abd El-Rahim W.M."/>
            <person name="Sadowsky M.J."/>
        </authorList>
    </citation>
    <scope>NUCLEOTIDE SEQUENCE [LARGE SCALE GENOMIC DNA]</scope>
    <source>
        <strain evidence="9 10">WF1</strain>
    </source>
</reference>
<keyword evidence="3 5" id="KW-0285">Flavoprotein</keyword>
<proteinExistence type="inferred from homology"/>
<dbReference type="CDD" id="cd00567">
    <property type="entry name" value="ACAD"/>
    <property type="match status" value="1"/>
</dbReference>
<evidence type="ECO:0000256" key="3">
    <source>
        <dbReference type="ARBA" id="ARBA00022630"/>
    </source>
</evidence>